<name>A0A3P1SF30_9ACTO</name>
<evidence type="ECO:0000313" key="2">
    <source>
        <dbReference type="Proteomes" id="UP000280444"/>
    </source>
</evidence>
<reference evidence="1 2" key="1">
    <citation type="submission" date="2018-11" db="EMBL/GenBank/DDBJ databases">
        <title>Genomes From Bacteria Associated with the Canine Oral Cavity: a Test Case for Automated Genome-Based Taxonomic Assignment.</title>
        <authorList>
            <person name="Coil D.A."/>
            <person name="Jospin G."/>
            <person name="Darling A.E."/>
            <person name="Wallis C."/>
            <person name="Davis I.J."/>
            <person name="Harris S."/>
            <person name="Eisen J.A."/>
            <person name="Holcombe L.J."/>
            <person name="O'Flynn C."/>
        </authorList>
    </citation>
    <scope>NUCLEOTIDE SEQUENCE [LARGE SCALE GENOMIC DNA]</scope>
    <source>
        <strain evidence="1 2">OH770</strain>
    </source>
</reference>
<dbReference type="PANTHER" id="PTHR40037:SF1">
    <property type="entry name" value="PHOSPHOESTERASE SAOUHSC_00951-RELATED"/>
    <property type="match status" value="1"/>
</dbReference>
<accession>A0A3P1SF30</accession>
<protein>
    <submittedName>
        <fullName evidence="1">2'-5' RNA ligase family protein</fullName>
    </submittedName>
</protein>
<dbReference type="AlphaFoldDB" id="A0A3P1SF30"/>
<dbReference type="EMBL" id="RQZF01000003">
    <property type="protein sequence ID" value="RRC95530.1"/>
    <property type="molecule type" value="Genomic_DNA"/>
</dbReference>
<dbReference type="InterPro" id="IPR009097">
    <property type="entry name" value="Cyclic_Pdiesterase"/>
</dbReference>
<dbReference type="SUPFAM" id="SSF55144">
    <property type="entry name" value="LigT-like"/>
    <property type="match status" value="1"/>
</dbReference>
<gene>
    <name evidence="1" type="ORF">EII11_04450</name>
</gene>
<dbReference type="RefSeq" id="WP_124869743.1">
    <property type="nucleotide sequence ID" value="NZ_RQZF01000003.1"/>
</dbReference>
<organism evidence="1 2">
    <name type="scientific">Schaalia canis</name>
    <dbReference type="NCBI Taxonomy" id="100469"/>
    <lineage>
        <taxon>Bacteria</taxon>
        <taxon>Bacillati</taxon>
        <taxon>Actinomycetota</taxon>
        <taxon>Actinomycetes</taxon>
        <taxon>Actinomycetales</taxon>
        <taxon>Actinomycetaceae</taxon>
        <taxon>Schaalia</taxon>
    </lineage>
</organism>
<dbReference type="Gene3D" id="3.90.1140.10">
    <property type="entry name" value="Cyclic phosphodiesterase"/>
    <property type="match status" value="1"/>
</dbReference>
<dbReference type="Pfam" id="PF13563">
    <property type="entry name" value="2_5_RNA_ligase2"/>
    <property type="match status" value="1"/>
</dbReference>
<dbReference type="GO" id="GO:0016874">
    <property type="term" value="F:ligase activity"/>
    <property type="evidence" value="ECO:0007669"/>
    <property type="project" value="UniProtKB-KW"/>
</dbReference>
<evidence type="ECO:0000313" key="1">
    <source>
        <dbReference type="EMBL" id="RRC95530.1"/>
    </source>
</evidence>
<proteinExistence type="predicted"/>
<comment type="caution">
    <text evidence="1">The sequence shown here is derived from an EMBL/GenBank/DDBJ whole genome shotgun (WGS) entry which is preliminary data.</text>
</comment>
<dbReference type="PANTHER" id="PTHR40037">
    <property type="entry name" value="PHOSPHOESTERASE YJCG-RELATED"/>
    <property type="match status" value="1"/>
</dbReference>
<keyword evidence="2" id="KW-1185">Reference proteome</keyword>
<sequence>MYLPPLADGQEWIGIIIAIPEPWVTHLTELRRSLGDEQANRVPAHITLLPPTAVNTRDREALIHHLSTIAQRHQAFTVTLRGSDSFRPVSPVAFVKVDGGAQECTELAEDIRSGILDIDLRFPYHPHVTLAHGLDDASLDAALDATTDFEASWKVPGFRLDRVDASGHYSSMALFDFEVN</sequence>
<keyword evidence="1" id="KW-0436">Ligase</keyword>
<dbReference type="Proteomes" id="UP000280444">
    <property type="component" value="Unassembled WGS sequence"/>
</dbReference>
<dbReference type="OrthoDB" id="358773at2"/>
<dbReference type="InterPro" id="IPR050580">
    <property type="entry name" value="2H_phosphoesterase_YjcG-like"/>
</dbReference>